<comment type="subcellular location">
    <subcellularLocation>
        <location evidence="1">Chromosome</location>
    </subcellularLocation>
    <subcellularLocation>
        <location evidence="2">Cytoplasm</location>
    </subcellularLocation>
</comment>
<dbReference type="GO" id="GO:0007076">
    <property type="term" value="P:mitotic chromosome condensation"/>
    <property type="evidence" value="ECO:0007669"/>
    <property type="project" value="InterPro"/>
</dbReference>
<keyword evidence="6" id="KW-0963">Cytoplasm</keyword>
<dbReference type="Proteomes" id="UP001489004">
    <property type="component" value="Unassembled WGS sequence"/>
</dbReference>
<dbReference type="GO" id="GO:0005737">
    <property type="term" value="C:cytoplasm"/>
    <property type="evidence" value="ECO:0007669"/>
    <property type="project" value="UniProtKB-SubCell"/>
</dbReference>
<evidence type="ECO:0000256" key="7">
    <source>
        <dbReference type="ARBA" id="ARBA00022618"/>
    </source>
</evidence>
<dbReference type="GO" id="GO:0003682">
    <property type="term" value="F:chromatin binding"/>
    <property type="evidence" value="ECO:0007669"/>
    <property type="project" value="TreeGrafter"/>
</dbReference>
<dbReference type="GO" id="GO:0000796">
    <property type="term" value="C:condensin complex"/>
    <property type="evidence" value="ECO:0007669"/>
    <property type="project" value="InterPro"/>
</dbReference>
<dbReference type="PANTHER" id="PTHR13108">
    <property type="entry name" value="CONDENSIN COMPLEX SUBUNIT 2"/>
    <property type="match status" value="1"/>
</dbReference>
<comment type="caution">
    <text evidence="13">The sequence shown here is derived from an EMBL/GenBank/DDBJ whole genome shotgun (WGS) entry which is preliminary data.</text>
</comment>
<evidence type="ECO:0000256" key="11">
    <source>
        <dbReference type="PIRNR" id="PIRNR017126"/>
    </source>
</evidence>
<evidence type="ECO:0000256" key="12">
    <source>
        <dbReference type="SAM" id="MobiDB-lite"/>
    </source>
</evidence>
<keyword evidence="7 11" id="KW-0132">Cell division</keyword>
<evidence type="ECO:0000256" key="10">
    <source>
        <dbReference type="ARBA" id="ARBA00023306"/>
    </source>
</evidence>
<evidence type="ECO:0000313" key="13">
    <source>
        <dbReference type="EMBL" id="KAK9819705.1"/>
    </source>
</evidence>
<feature type="compositionally biased region" description="Acidic residues" evidence="12">
    <location>
        <begin position="385"/>
        <end position="395"/>
    </location>
</feature>
<keyword evidence="9 11" id="KW-0226">DNA condensation</keyword>
<dbReference type="EMBL" id="JALJOR010000003">
    <property type="protein sequence ID" value="KAK9819705.1"/>
    <property type="molecule type" value="Genomic_DNA"/>
</dbReference>
<feature type="compositionally biased region" description="Polar residues" evidence="12">
    <location>
        <begin position="435"/>
        <end position="450"/>
    </location>
</feature>
<organism evidence="13 14">
    <name type="scientific">[Myrmecia] bisecta</name>
    <dbReference type="NCBI Taxonomy" id="41462"/>
    <lineage>
        <taxon>Eukaryota</taxon>
        <taxon>Viridiplantae</taxon>
        <taxon>Chlorophyta</taxon>
        <taxon>core chlorophytes</taxon>
        <taxon>Trebouxiophyceae</taxon>
        <taxon>Trebouxiales</taxon>
        <taxon>Trebouxiaceae</taxon>
        <taxon>Myrmecia</taxon>
    </lineage>
</organism>
<name>A0AAW1QE81_9CHLO</name>
<keyword evidence="5" id="KW-0158">Chromosome</keyword>
<accession>A0AAW1QE81</accession>
<comment type="similarity">
    <text evidence="3 11">Belongs to the CND2 (condensin subunit 2) family.</text>
</comment>
<feature type="region of interest" description="Disordered" evidence="12">
    <location>
        <begin position="346"/>
        <end position="450"/>
    </location>
</feature>
<comment type="function">
    <text evidence="11">Regulatory subunit of the condensin complex, a complex required for conversion of interphase chromatin into mitotic-like condense chromosomes.</text>
</comment>
<reference evidence="13 14" key="1">
    <citation type="journal article" date="2024" name="Nat. Commun.">
        <title>Phylogenomics reveals the evolutionary origins of lichenization in chlorophyte algae.</title>
        <authorList>
            <person name="Puginier C."/>
            <person name="Libourel C."/>
            <person name="Otte J."/>
            <person name="Skaloud P."/>
            <person name="Haon M."/>
            <person name="Grisel S."/>
            <person name="Petersen M."/>
            <person name="Berrin J.G."/>
            <person name="Delaux P.M."/>
            <person name="Dal Grande F."/>
            <person name="Keller J."/>
        </authorList>
    </citation>
    <scope>NUCLEOTIDE SEQUENCE [LARGE SCALE GENOMIC DNA]</scope>
    <source>
        <strain evidence="13 14">SAG 2043</strain>
    </source>
</reference>
<evidence type="ECO:0000313" key="14">
    <source>
        <dbReference type="Proteomes" id="UP001489004"/>
    </source>
</evidence>
<feature type="compositionally biased region" description="Low complexity" evidence="12">
    <location>
        <begin position="371"/>
        <end position="384"/>
    </location>
</feature>
<dbReference type="PANTHER" id="PTHR13108:SF9">
    <property type="entry name" value="CONDENSIN COMPLEX SUBUNIT 2"/>
    <property type="match status" value="1"/>
</dbReference>
<evidence type="ECO:0000256" key="4">
    <source>
        <dbReference type="ARBA" id="ARBA00016065"/>
    </source>
</evidence>
<gene>
    <name evidence="13" type="ORF">WJX72_001485</name>
</gene>
<keyword evidence="14" id="KW-1185">Reference proteome</keyword>
<protein>
    <recommendedName>
        <fullName evidence="4 11">Condensin complex subunit 2</fullName>
    </recommendedName>
</protein>
<dbReference type="InterPro" id="IPR022816">
    <property type="entry name" value="Condensin_barren_su2"/>
</dbReference>
<sequence length="750" mass="78510">MENSPSLANRPIGQRKQQRPAKAPSRRSLASQGSQLAHQDELSTKQQQQQKRAAARPRKSLPDDMDIDSASEPDSSGDEAEGLNATDLAALYQNTMKLASENKIGPKNTWSLPLIDHLSDLIKPSQEEGNQTNFQRASCTLDAGVKIYSYRVDNIHSETYKVLSGMGRTGGQAAEADEGDGAMAGDGNGANDDDNEDGGKRQRRRALHTDVNPSSTLEPSFAALNVKKFDLAFAVDPLFKKTSAQFDEGGAKGLLLNNLSVFCGCEVVFDSNDVPERAIDSATESLDVQVDLSSLQAQLDIAMQTCAGGDISPSINELYSLLGAPVDPNAGADAARLVAEVAGSAPSTSYSRAAASSDAQPMETGDSALSAPGTRAPDADAGGDPVDDGADDYGGADDGGFSDGGYPDDGPGDDMDAGEAAHGTGWLNDDDTAEHQASGQPFSAEQPASTAVSQLTSLQASLDSDAVQWLLSAGSGAEASASLTSGAGWAGASHWKFRAAAAAKAGDQEGESAQSKPARRERKVFSIDFLNLPELPAGAFEQAAKKDICLKTSVVVNTLLPEDVHYHASSLAQLFLKPNAVISAARGGGNAHESSGDFGADGDYGEGDFGPAGRDDDHDDDDNKGGGWADMDFSSGAGEGLELVSAPRKVEKISINYSRASKVVDVRMLKETLRQGLQAVQAPQDPQQQVSFQDILSRIPADTRAGRPEDISVHLCIICLLHLANEHGLAITGTPSLDALTITSLPNAWA</sequence>
<dbReference type="Pfam" id="PF05786">
    <property type="entry name" value="Cnd2"/>
    <property type="match status" value="1"/>
</dbReference>
<evidence type="ECO:0000256" key="1">
    <source>
        <dbReference type="ARBA" id="ARBA00004286"/>
    </source>
</evidence>
<feature type="compositionally biased region" description="Acidic residues" evidence="12">
    <location>
        <begin position="63"/>
        <end position="81"/>
    </location>
</feature>
<feature type="compositionally biased region" description="Polar residues" evidence="12">
    <location>
        <begin position="28"/>
        <end position="37"/>
    </location>
</feature>
<dbReference type="AlphaFoldDB" id="A0AAW1QE81"/>
<proteinExistence type="inferred from homology"/>
<feature type="region of interest" description="Disordered" evidence="12">
    <location>
        <begin position="586"/>
        <end position="631"/>
    </location>
</feature>
<feature type="region of interest" description="Disordered" evidence="12">
    <location>
        <begin position="169"/>
        <end position="213"/>
    </location>
</feature>
<evidence type="ECO:0000256" key="8">
    <source>
        <dbReference type="ARBA" id="ARBA00022776"/>
    </source>
</evidence>
<evidence type="ECO:0000256" key="9">
    <source>
        <dbReference type="ARBA" id="ARBA00023067"/>
    </source>
</evidence>
<feature type="region of interest" description="Disordered" evidence="12">
    <location>
        <begin position="1"/>
        <end position="81"/>
    </location>
</feature>
<keyword evidence="8 11" id="KW-0498">Mitosis</keyword>
<evidence type="ECO:0000256" key="2">
    <source>
        <dbReference type="ARBA" id="ARBA00004496"/>
    </source>
</evidence>
<feature type="compositionally biased region" description="Basic and acidic residues" evidence="12">
    <location>
        <begin position="613"/>
        <end position="624"/>
    </location>
</feature>
<keyword evidence="10 11" id="KW-0131">Cell cycle</keyword>
<evidence type="ECO:0000256" key="3">
    <source>
        <dbReference type="ARBA" id="ARBA00009471"/>
    </source>
</evidence>
<evidence type="ECO:0000256" key="5">
    <source>
        <dbReference type="ARBA" id="ARBA00022454"/>
    </source>
</evidence>
<dbReference type="PIRSF" id="PIRSF017126">
    <property type="entry name" value="Condensin_H"/>
    <property type="match status" value="1"/>
</dbReference>
<dbReference type="GO" id="GO:0051301">
    <property type="term" value="P:cell division"/>
    <property type="evidence" value="ECO:0007669"/>
    <property type="project" value="UniProtKB-KW"/>
</dbReference>
<evidence type="ECO:0000256" key="6">
    <source>
        <dbReference type="ARBA" id="ARBA00022490"/>
    </source>
</evidence>